<gene>
    <name evidence="1" type="ORF">Dsi01nite_091650</name>
</gene>
<organism evidence="1 2">
    <name type="scientific">Dactylosporangium siamense</name>
    <dbReference type="NCBI Taxonomy" id="685454"/>
    <lineage>
        <taxon>Bacteria</taxon>
        <taxon>Bacillati</taxon>
        <taxon>Actinomycetota</taxon>
        <taxon>Actinomycetes</taxon>
        <taxon>Micromonosporales</taxon>
        <taxon>Micromonosporaceae</taxon>
        <taxon>Dactylosporangium</taxon>
    </lineage>
</organism>
<dbReference type="Proteomes" id="UP000660611">
    <property type="component" value="Unassembled WGS sequence"/>
</dbReference>
<sequence>MTTANADPDWAAPRRPLTPLERQVITAVLSDDCPSVSELRRQLAAAQVSNTWPPSGSPSIDLYVPSAVPAAPLDDGALPMNAYVYDADQNYLGELIVWISDGRLSAIEYAWVTDHMPNSLPAAELVRVGRR</sequence>
<name>A0A919PVQ2_9ACTN</name>
<accession>A0A919PVQ2</accession>
<reference evidence="1" key="1">
    <citation type="submission" date="2021-01" db="EMBL/GenBank/DDBJ databases">
        <title>Whole genome shotgun sequence of Dactylosporangium siamense NBRC 106093.</title>
        <authorList>
            <person name="Komaki H."/>
            <person name="Tamura T."/>
        </authorList>
    </citation>
    <scope>NUCLEOTIDE SEQUENCE</scope>
    <source>
        <strain evidence="1">NBRC 106093</strain>
    </source>
</reference>
<dbReference type="EMBL" id="BONQ01000150">
    <property type="protein sequence ID" value="GIG51124.1"/>
    <property type="molecule type" value="Genomic_DNA"/>
</dbReference>
<dbReference type="AlphaFoldDB" id="A0A919PVQ2"/>
<evidence type="ECO:0000313" key="1">
    <source>
        <dbReference type="EMBL" id="GIG51124.1"/>
    </source>
</evidence>
<keyword evidence="2" id="KW-1185">Reference proteome</keyword>
<protein>
    <submittedName>
        <fullName evidence="1">Uncharacterized protein</fullName>
    </submittedName>
</protein>
<comment type="caution">
    <text evidence="1">The sequence shown here is derived from an EMBL/GenBank/DDBJ whole genome shotgun (WGS) entry which is preliminary data.</text>
</comment>
<evidence type="ECO:0000313" key="2">
    <source>
        <dbReference type="Proteomes" id="UP000660611"/>
    </source>
</evidence>
<proteinExistence type="predicted"/>